<keyword evidence="8" id="KW-1185">Reference proteome</keyword>
<feature type="domain" description="3-hydroxyisobutyrate dehydrogenase-like NAD-binding" evidence="6">
    <location>
        <begin position="183"/>
        <end position="302"/>
    </location>
</feature>
<comment type="similarity">
    <text evidence="1">Belongs to the HIBADH-related family.</text>
</comment>
<dbReference type="GO" id="GO:0016054">
    <property type="term" value="P:organic acid catabolic process"/>
    <property type="evidence" value="ECO:0007669"/>
    <property type="project" value="UniProtKB-ARBA"/>
</dbReference>
<reference evidence="7 8" key="1">
    <citation type="submission" date="2018-03" db="EMBL/GenBank/DDBJ databases">
        <title>Genome sequencing of Simplicispira sp.</title>
        <authorList>
            <person name="Kim S.-J."/>
            <person name="Heo J."/>
            <person name="Kwon S.-W."/>
        </authorList>
    </citation>
    <scope>NUCLEOTIDE SEQUENCE [LARGE SCALE GENOMIC DNA]</scope>
    <source>
        <strain evidence="7 8">SC1-8</strain>
    </source>
</reference>
<evidence type="ECO:0000256" key="2">
    <source>
        <dbReference type="ARBA" id="ARBA00023002"/>
    </source>
</evidence>
<evidence type="ECO:0000313" key="7">
    <source>
        <dbReference type="EMBL" id="AVO41431.1"/>
    </source>
</evidence>
<evidence type="ECO:0000256" key="3">
    <source>
        <dbReference type="ARBA" id="ARBA00023027"/>
    </source>
</evidence>
<protein>
    <submittedName>
        <fullName evidence="7">Oxidoreductase</fullName>
    </submittedName>
</protein>
<dbReference type="InterPro" id="IPR029154">
    <property type="entry name" value="HIBADH-like_NADP-bd"/>
</dbReference>
<dbReference type="PANTHER" id="PTHR43060:SF15">
    <property type="entry name" value="3-HYDROXYISOBUTYRATE DEHYDROGENASE-LIKE 1, MITOCHONDRIAL-RELATED"/>
    <property type="match status" value="1"/>
</dbReference>
<name>A0A2S0N0D8_9BURK</name>
<proteinExistence type="inferred from homology"/>
<gene>
    <name evidence="7" type="ORF">C6571_09120</name>
</gene>
<dbReference type="GO" id="GO:0050661">
    <property type="term" value="F:NADP binding"/>
    <property type="evidence" value="ECO:0007669"/>
    <property type="project" value="InterPro"/>
</dbReference>
<dbReference type="PROSITE" id="PS00895">
    <property type="entry name" value="3_HYDROXYISOBUT_DH"/>
    <property type="match status" value="1"/>
</dbReference>
<dbReference type="Pfam" id="PF14833">
    <property type="entry name" value="NAD_binding_11"/>
    <property type="match status" value="1"/>
</dbReference>
<dbReference type="InterPro" id="IPR002204">
    <property type="entry name" value="3-OH-isobutyrate_DH-rel_CS"/>
</dbReference>
<dbReference type="InterPro" id="IPR008927">
    <property type="entry name" value="6-PGluconate_DH-like_C_sf"/>
</dbReference>
<dbReference type="AlphaFoldDB" id="A0A2S0N0D8"/>
<keyword evidence="2" id="KW-0560">Oxidoreductase</keyword>
<dbReference type="InterPro" id="IPR006115">
    <property type="entry name" value="6PGDH_NADP-bd"/>
</dbReference>
<dbReference type="OrthoDB" id="9777604at2"/>
<evidence type="ECO:0000313" key="8">
    <source>
        <dbReference type="Proteomes" id="UP000239326"/>
    </source>
</evidence>
<feature type="domain" description="6-phosphogluconate dehydrogenase NADP-binding" evidence="5">
    <location>
        <begin position="16"/>
        <end position="180"/>
    </location>
</feature>
<dbReference type="PANTHER" id="PTHR43060">
    <property type="entry name" value="3-HYDROXYISOBUTYRATE DEHYDROGENASE-LIKE 1, MITOCHONDRIAL-RELATED"/>
    <property type="match status" value="1"/>
</dbReference>
<dbReference type="InterPro" id="IPR036291">
    <property type="entry name" value="NAD(P)-bd_dom_sf"/>
</dbReference>
<dbReference type="PIRSF" id="PIRSF000103">
    <property type="entry name" value="HIBADH"/>
    <property type="match status" value="1"/>
</dbReference>
<dbReference type="GO" id="GO:0016491">
    <property type="term" value="F:oxidoreductase activity"/>
    <property type="evidence" value="ECO:0007669"/>
    <property type="project" value="UniProtKB-KW"/>
</dbReference>
<keyword evidence="3" id="KW-0520">NAD</keyword>
<evidence type="ECO:0000256" key="4">
    <source>
        <dbReference type="PIRSR" id="PIRSR000103-1"/>
    </source>
</evidence>
<dbReference type="SUPFAM" id="SSF51735">
    <property type="entry name" value="NAD(P)-binding Rossmann-fold domains"/>
    <property type="match status" value="1"/>
</dbReference>
<evidence type="ECO:0000259" key="6">
    <source>
        <dbReference type="Pfam" id="PF14833"/>
    </source>
</evidence>
<accession>A0A2S0N0D8</accession>
<dbReference type="InterPro" id="IPR015815">
    <property type="entry name" value="HIBADH-related"/>
</dbReference>
<dbReference type="GO" id="GO:0051287">
    <property type="term" value="F:NAD binding"/>
    <property type="evidence" value="ECO:0007669"/>
    <property type="project" value="InterPro"/>
</dbReference>
<sequence length="304" mass="31693">MSHPASRTYEPVTPQNVAFLGLGVMGYPMAGHLAQAGHTVTVYNRTASKAIAWCADYAGAGGQKHAQSPREAARGASLVFCCVGNDDDVRAVTLGADGAFAGMEPGAVFIDHTTASAEVARELHGAARTLGLSFVDAPVSGGEAGAQNGQLTVMCGGDQAAFDAVQPVATAFARAFTRMGEAGAGQLTKMVNQICIAGLVQGLAEAIAFGQRAGLDMPQVLDVIGKGAAQSWQLDNRGQTMVSGKFDFGFAVDWMRKDLGLVLQEARRNGARIPVTALVDQFYADVQAMGGQRWDTSSLIKRLG</sequence>
<dbReference type="SUPFAM" id="SSF48179">
    <property type="entry name" value="6-phosphogluconate dehydrogenase C-terminal domain-like"/>
    <property type="match status" value="1"/>
</dbReference>
<dbReference type="Gene3D" id="1.10.1040.10">
    <property type="entry name" value="N-(1-d-carboxylethyl)-l-norvaline Dehydrogenase, domain 2"/>
    <property type="match status" value="1"/>
</dbReference>
<dbReference type="KEGG" id="simp:C6571_09120"/>
<dbReference type="EMBL" id="CP027669">
    <property type="protein sequence ID" value="AVO41431.1"/>
    <property type="molecule type" value="Genomic_DNA"/>
</dbReference>
<evidence type="ECO:0000256" key="1">
    <source>
        <dbReference type="ARBA" id="ARBA00009080"/>
    </source>
</evidence>
<dbReference type="Proteomes" id="UP000239326">
    <property type="component" value="Chromosome"/>
</dbReference>
<organism evidence="7 8">
    <name type="scientific">Simplicispira suum</name>
    <dbReference type="NCBI Taxonomy" id="2109915"/>
    <lineage>
        <taxon>Bacteria</taxon>
        <taxon>Pseudomonadati</taxon>
        <taxon>Pseudomonadota</taxon>
        <taxon>Betaproteobacteria</taxon>
        <taxon>Burkholderiales</taxon>
        <taxon>Comamonadaceae</taxon>
        <taxon>Simplicispira</taxon>
    </lineage>
</organism>
<dbReference type="RefSeq" id="WP_106446408.1">
    <property type="nucleotide sequence ID" value="NZ_CP027669.1"/>
</dbReference>
<evidence type="ECO:0000259" key="5">
    <source>
        <dbReference type="Pfam" id="PF03446"/>
    </source>
</evidence>
<dbReference type="Pfam" id="PF03446">
    <property type="entry name" value="NAD_binding_2"/>
    <property type="match status" value="1"/>
</dbReference>
<dbReference type="InterPro" id="IPR013328">
    <property type="entry name" value="6PGD_dom2"/>
</dbReference>
<dbReference type="Gene3D" id="3.40.50.720">
    <property type="entry name" value="NAD(P)-binding Rossmann-like Domain"/>
    <property type="match status" value="1"/>
</dbReference>
<feature type="active site" evidence="4">
    <location>
        <position position="189"/>
    </location>
</feature>